<gene>
    <name evidence="1" type="ORF">EIP91_009307</name>
</gene>
<organism evidence="1 2">
    <name type="scientific">Steccherinum ochraceum</name>
    <dbReference type="NCBI Taxonomy" id="92696"/>
    <lineage>
        <taxon>Eukaryota</taxon>
        <taxon>Fungi</taxon>
        <taxon>Dikarya</taxon>
        <taxon>Basidiomycota</taxon>
        <taxon>Agaricomycotina</taxon>
        <taxon>Agaricomycetes</taxon>
        <taxon>Polyporales</taxon>
        <taxon>Steccherinaceae</taxon>
        <taxon>Steccherinum</taxon>
    </lineage>
</organism>
<dbReference type="Proteomes" id="UP000292702">
    <property type="component" value="Unassembled WGS sequence"/>
</dbReference>
<name>A0A4V2MV31_9APHY</name>
<dbReference type="AlphaFoldDB" id="A0A4V2MV31"/>
<keyword evidence="2" id="KW-1185">Reference proteome</keyword>
<reference evidence="1 2" key="1">
    <citation type="submission" date="2018-11" db="EMBL/GenBank/DDBJ databases">
        <title>Genome assembly of Steccherinum ochraceum LE-BIN_3174, the white-rot fungus of the Steccherinaceae family (The Residual Polyporoid clade, Polyporales, Basidiomycota).</title>
        <authorList>
            <person name="Fedorova T.V."/>
            <person name="Glazunova O.A."/>
            <person name="Landesman E.O."/>
            <person name="Moiseenko K.V."/>
            <person name="Psurtseva N.V."/>
            <person name="Savinova O.S."/>
            <person name="Shakhova N.V."/>
            <person name="Tyazhelova T.V."/>
            <person name="Vasina D.V."/>
        </authorList>
    </citation>
    <scope>NUCLEOTIDE SEQUENCE [LARGE SCALE GENOMIC DNA]</scope>
    <source>
        <strain evidence="1 2">LE-BIN_3174</strain>
    </source>
</reference>
<feature type="non-terminal residue" evidence="1">
    <location>
        <position position="101"/>
    </location>
</feature>
<evidence type="ECO:0000313" key="1">
    <source>
        <dbReference type="EMBL" id="TCD60897.1"/>
    </source>
</evidence>
<comment type="caution">
    <text evidence="1">The sequence shown here is derived from an EMBL/GenBank/DDBJ whole genome shotgun (WGS) entry which is preliminary data.</text>
</comment>
<evidence type="ECO:0000313" key="2">
    <source>
        <dbReference type="Proteomes" id="UP000292702"/>
    </source>
</evidence>
<dbReference type="EMBL" id="RWJN01000528">
    <property type="protein sequence ID" value="TCD60897.1"/>
    <property type="molecule type" value="Genomic_DNA"/>
</dbReference>
<accession>A0A4V2MV31</accession>
<protein>
    <submittedName>
        <fullName evidence="1">Uncharacterized protein</fullName>
    </submittedName>
</protein>
<proteinExistence type="predicted"/>
<sequence>MPDEPTYVLHESDILLSPPHSSLHSKTCSKFQLVRVRREGISRRIHDTWILPPAPCLTFDPTLNVPRRTSAQYPTGSLRQLEPNTYNSDRARIMRRRQVLS</sequence>